<proteinExistence type="predicted"/>
<sequence length="189" mass="21319">MFKFEQGTETFYQHFPWIAFEGIVYAYTQKNLCPFSEQIINLESNRVIPISSSYDSDSNNGNPSSNCKWRFSLNSNQKLKIVFKTLIIVNDTALKLETDGYIVAIFDIIVYAVNPTVYYINDSGSGIFTLSYDINDAEIYTSFFALISAVDKNPNNQKQICASNSTGLLTDISNLDYTLGYSAFDVSLF</sequence>
<accession>A0AC34GVI5</accession>
<protein>
    <submittedName>
        <fullName evidence="2">CUB domain-containing protein</fullName>
    </submittedName>
</protein>
<dbReference type="Proteomes" id="UP000887579">
    <property type="component" value="Unplaced"/>
</dbReference>
<evidence type="ECO:0000313" key="2">
    <source>
        <dbReference type="WBParaSite" id="ES5_v2.g8828.t1"/>
    </source>
</evidence>
<evidence type="ECO:0000313" key="1">
    <source>
        <dbReference type="Proteomes" id="UP000887579"/>
    </source>
</evidence>
<name>A0AC34GVI5_9BILA</name>
<dbReference type="WBParaSite" id="ES5_v2.g8828.t1">
    <property type="protein sequence ID" value="ES5_v2.g8828.t1"/>
    <property type="gene ID" value="ES5_v2.g8828"/>
</dbReference>
<organism evidence="1 2">
    <name type="scientific">Panagrolaimus sp. ES5</name>
    <dbReference type="NCBI Taxonomy" id="591445"/>
    <lineage>
        <taxon>Eukaryota</taxon>
        <taxon>Metazoa</taxon>
        <taxon>Ecdysozoa</taxon>
        <taxon>Nematoda</taxon>
        <taxon>Chromadorea</taxon>
        <taxon>Rhabditida</taxon>
        <taxon>Tylenchina</taxon>
        <taxon>Panagrolaimomorpha</taxon>
        <taxon>Panagrolaimoidea</taxon>
        <taxon>Panagrolaimidae</taxon>
        <taxon>Panagrolaimus</taxon>
    </lineage>
</organism>
<reference evidence="2" key="1">
    <citation type="submission" date="2022-11" db="UniProtKB">
        <authorList>
            <consortium name="WormBaseParasite"/>
        </authorList>
    </citation>
    <scope>IDENTIFICATION</scope>
</reference>